<feature type="transmembrane region" description="Helical" evidence="1">
    <location>
        <begin position="86"/>
        <end position="106"/>
    </location>
</feature>
<dbReference type="RefSeq" id="XP_002772212.1">
    <property type="nucleotide sequence ID" value="XM_002772166.1"/>
</dbReference>
<dbReference type="InParanoid" id="C5LGW1"/>
<evidence type="ECO:0000256" key="1">
    <source>
        <dbReference type="SAM" id="Phobius"/>
    </source>
</evidence>
<keyword evidence="1" id="KW-1133">Transmembrane helix</keyword>
<dbReference type="GeneID" id="9044959"/>
<name>C5LGW1_PERM5</name>
<evidence type="ECO:0000313" key="3">
    <source>
        <dbReference type="Proteomes" id="UP000007800"/>
    </source>
</evidence>
<organism evidence="3">
    <name type="scientific">Perkinsus marinus (strain ATCC 50983 / TXsc)</name>
    <dbReference type="NCBI Taxonomy" id="423536"/>
    <lineage>
        <taxon>Eukaryota</taxon>
        <taxon>Sar</taxon>
        <taxon>Alveolata</taxon>
        <taxon>Perkinsozoa</taxon>
        <taxon>Perkinsea</taxon>
        <taxon>Perkinsida</taxon>
        <taxon>Perkinsidae</taxon>
        <taxon>Perkinsus</taxon>
    </lineage>
</organism>
<accession>C5LGW1</accession>
<sequence length="188" mass="21098">MKCIGYAMLAMLAFGVTNYLIGYATSSLEGSVETFYAVGAEWKMMVILWLSGGVPGLVCYIAHWMHVGKIEFFWADTESNSANITVLSKLLTLMGGVGLGVSVSFMKKAFVFSSPADKGPLYDRHGRDYYNDPLQFNWSCINLEWVFSTTVGPVCACTLRRIHLREDCRWVYAGKFFNKFSRVGILCF</sequence>
<protein>
    <submittedName>
        <fullName evidence="2">Uncharacterized protein</fullName>
    </submittedName>
</protein>
<feature type="transmembrane region" description="Helical" evidence="1">
    <location>
        <begin position="46"/>
        <end position="66"/>
    </location>
</feature>
<dbReference type="OMA" id="SCINLEW"/>
<evidence type="ECO:0000313" key="2">
    <source>
        <dbReference type="EMBL" id="EER04028.1"/>
    </source>
</evidence>
<gene>
    <name evidence="2" type="ORF">Pmar_PMAR015365</name>
</gene>
<feature type="transmembrane region" description="Helical" evidence="1">
    <location>
        <begin position="6"/>
        <end position="25"/>
    </location>
</feature>
<proteinExistence type="predicted"/>
<keyword evidence="3" id="KW-1185">Reference proteome</keyword>
<dbReference type="EMBL" id="GG681941">
    <property type="protein sequence ID" value="EER04028.1"/>
    <property type="molecule type" value="Genomic_DNA"/>
</dbReference>
<reference evidence="2 3" key="1">
    <citation type="submission" date="2008-07" db="EMBL/GenBank/DDBJ databases">
        <authorList>
            <person name="El-Sayed N."/>
            <person name="Caler E."/>
            <person name="Inman J."/>
            <person name="Amedeo P."/>
            <person name="Hass B."/>
            <person name="Wortman J."/>
        </authorList>
    </citation>
    <scope>NUCLEOTIDE SEQUENCE [LARGE SCALE GENOMIC DNA]</scope>
    <source>
        <strain evidence="3">ATCC 50983 / TXsc</strain>
    </source>
</reference>
<dbReference type="Proteomes" id="UP000007800">
    <property type="component" value="Unassembled WGS sequence"/>
</dbReference>
<keyword evidence="1" id="KW-0472">Membrane</keyword>
<keyword evidence="1" id="KW-0812">Transmembrane</keyword>
<dbReference type="AlphaFoldDB" id="C5LGW1"/>